<keyword evidence="3" id="KW-0808">Transferase</keyword>
<evidence type="ECO:0000256" key="5">
    <source>
        <dbReference type="ARBA" id="ARBA00022832"/>
    </source>
</evidence>
<organism evidence="11 12">
    <name type="scientific">Chloropicon primus</name>
    <dbReference type="NCBI Taxonomy" id="1764295"/>
    <lineage>
        <taxon>Eukaryota</taxon>
        <taxon>Viridiplantae</taxon>
        <taxon>Chlorophyta</taxon>
        <taxon>Chloropicophyceae</taxon>
        <taxon>Chloropicales</taxon>
        <taxon>Chloropicaceae</taxon>
        <taxon>Chloropicon</taxon>
    </lineage>
</organism>
<evidence type="ECO:0000256" key="7">
    <source>
        <dbReference type="ARBA" id="ARBA00023098"/>
    </source>
</evidence>
<name>A0A5B8MYG9_9CHLO</name>
<proteinExistence type="predicted"/>
<dbReference type="GO" id="GO:0034626">
    <property type="term" value="P:fatty acid elongation, polyunsaturated fatty acid"/>
    <property type="evidence" value="ECO:0007669"/>
    <property type="project" value="TreeGrafter"/>
</dbReference>
<dbReference type="GO" id="GO:0034625">
    <property type="term" value="P:fatty acid elongation, monounsaturated fatty acid"/>
    <property type="evidence" value="ECO:0007669"/>
    <property type="project" value="TreeGrafter"/>
</dbReference>
<feature type="transmembrane region" description="Helical" evidence="10">
    <location>
        <begin position="136"/>
        <end position="156"/>
    </location>
</feature>
<keyword evidence="6 10" id="KW-1133">Transmembrane helix</keyword>
<dbReference type="Proteomes" id="UP000316726">
    <property type="component" value="Chromosome 14"/>
</dbReference>
<evidence type="ECO:0000313" key="12">
    <source>
        <dbReference type="Proteomes" id="UP000316726"/>
    </source>
</evidence>
<keyword evidence="12" id="KW-1185">Reference proteome</keyword>
<evidence type="ECO:0000256" key="1">
    <source>
        <dbReference type="ARBA" id="ARBA00004141"/>
    </source>
</evidence>
<feature type="transmembrane region" description="Helical" evidence="10">
    <location>
        <begin position="55"/>
        <end position="76"/>
    </location>
</feature>
<dbReference type="OrthoDB" id="434092at2759"/>
<dbReference type="GO" id="GO:0009922">
    <property type="term" value="F:fatty acid elongase activity"/>
    <property type="evidence" value="ECO:0007669"/>
    <property type="project" value="InterPro"/>
</dbReference>
<dbReference type="PROSITE" id="PS01188">
    <property type="entry name" value="ELO"/>
    <property type="match status" value="1"/>
</dbReference>
<feature type="transmembrane region" description="Helical" evidence="10">
    <location>
        <begin position="168"/>
        <end position="185"/>
    </location>
</feature>
<feature type="transmembrane region" description="Helical" evidence="10">
    <location>
        <begin position="230"/>
        <end position="253"/>
    </location>
</feature>
<evidence type="ECO:0000256" key="9">
    <source>
        <dbReference type="ARBA" id="ARBA00023160"/>
    </source>
</evidence>
<evidence type="ECO:0000313" key="11">
    <source>
        <dbReference type="EMBL" id="QDZ24652.1"/>
    </source>
</evidence>
<protein>
    <submittedName>
        <fullName evidence="11">Fatty acid elongase</fullName>
    </submittedName>
</protein>
<reference evidence="11 12" key="1">
    <citation type="submission" date="2018-07" db="EMBL/GenBank/DDBJ databases">
        <title>The complete nuclear genome of the prasinophyte Chloropicon primus (CCMP1205).</title>
        <authorList>
            <person name="Pombert J.-F."/>
            <person name="Otis C."/>
            <person name="Turmel M."/>
            <person name="Lemieux C."/>
        </authorList>
    </citation>
    <scope>NUCLEOTIDE SEQUENCE [LARGE SCALE GENOMIC DNA]</scope>
    <source>
        <strain evidence="11 12">CCMP1205</strain>
    </source>
</reference>
<dbReference type="AlphaFoldDB" id="A0A5B8MYG9"/>
<evidence type="ECO:0000256" key="3">
    <source>
        <dbReference type="ARBA" id="ARBA00022679"/>
    </source>
</evidence>
<evidence type="ECO:0000256" key="6">
    <source>
        <dbReference type="ARBA" id="ARBA00022989"/>
    </source>
</evidence>
<keyword evidence="5" id="KW-0276">Fatty acid metabolism</keyword>
<dbReference type="PANTHER" id="PTHR11157">
    <property type="entry name" value="FATTY ACID ACYL TRANSFERASE-RELATED"/>
    <property type="match status" value="1"/>
</dbReference>
<feature type="transmembrane region" description="Helical" evidence="10">
    <location>
        <begin position="259"/>
        <end position="279"/>
    </location>
</feature>
<keyword evidence="9" id="KW-0275">Fatty acid biosynthesis</keyword>
<dbReference type="GO" id="GO:0019367">
    <property type="term" value="P:fatty acid elongation, saturated fatty acid"/>
    <property type="evidence" value="ECO:0007669"/>
    <property type="project" value="TreeGrafter"/>
</dbReference>
<evidence type="ECO:0000256" key="8">
    <source>
        <dbReference type="ARBA" id="ARBA00023136"/>
    </source>
</evidence>
<sequence>MEGYMELAKVYWAKWDGTVSDTVFGVIQTAFGVDIRKTPCPHTVDLPAVRTPTILVTWAIVYLFIVGVGLVTITPVDKTKKTKTPAYLDRLVKFHNVFLILLSSFMFVNSCYQAYVNKYSFWGQAYDVREVGMARGIYIFYISKLYEYFDTYIMLLKGNLKQVSFLHVYHHLSISLIWWAIAFYAPGGDAWYSAALNSLVHVAMYTYYYLASISSNSPGFRRKYLWWGRYMTSFQMTQFLSMLAQGVYCTLYSDYPKWLSQLIVVYMVTLLFLFGNFFVQKYLSSGGGKKQKNK</sequence>
<dbReference type="InterPro" id="IPR002076">
    <property type="entry name" value="ELO_fam"/>
</dbReference>
<dbReference type="GO" id="GO:0005789">
    <property type="term" value="C:endoplasmic reticulum membrane"/>
    <property type="evidence" value="ECO:0007669"/>
    <property type="project" value="TreeGrafter"/>
</dbReference>
<evidence type="ECO:0000256" key="2">
    <source>
        <dbReference type="ARBA" id="ARBA00022516"/>
    </source>
</evidence>
<comment type="subcellular location">
    <subcellularLocation>
        <location evidence="1">Membrane</location>
        <topology evidence="1">Multi-pass membrane protein</topology>
    </subcellularLocation>
</comment>
<feature type="transmembrane region" description="Helical" evidence="10">
    <location>
        <begin position="97"/>
        <end position="116"/>
    </location>
</feature>
<dbReference type="GO" id="GO:0042761">
    <property type="term" value="P:very long-chain fatty acid biosynthetic process"/>
    <property type="evidence" value="ECO:0007669"/>
    <property type="project" value="TreeGrafter"/>
</dbReference>
<keyword evidence="4 10" id="KW-0812">Transmembrane</keyword>
<keyword evidence="2" id="KW-0444">Lipid biosynthesis</keyword>
<dbReference type="EMBL" id="CP031047">
    <property type="protein sequence ID" value="QDZ24652.1"/>
    <property type="molecule type" value="Genomic_DNA"/>
</dbReference>
<dbReference type="PANTHER" id="PTHR11157:SF126">
    <property type="entry name" value="ELONGATION OF VERY LONG CHAIN FATTY ACIDS PROTEIN"/>
    <property type="match status" value="1"/>
</dbReference>
<dbReference type="Pfam" id="PF01151">
    <property type="entry name" value="ELO"/>
    <property type="match status" value="1"/>
</dbReference>
<evidence type="ECO:0000256" key="4">
    <source>
        <dbReference type="ARBA" id="ARBA00022692"/>
    </source>
</evidence>
<accession>A0A5B8MYG9</accession>
<keyword evidence="7" id="KW-0443">Lipid metabolism</keyword>
<keyword evidence="8 10" id="KW-0472">Membrane</keyword>
<evidence type="ECO:0000256" key="10">
    <source>
        <dbReference type="SAM" id="Phobius"/>
    </source>
</evidence>
<gene>
    <name evidence="11" type="ORF">A3770_14p71700</name>
</gene>
<dbReference type="InterPro" id="IPR030457">
    <property type="entry name" value="ELO_CS"/>
</dbReference>
<dbReference type="GO" id="GO:0030148">
    <property type="term" value="P:sphingolipid biosynthetic process"/>
    <property type="evidence" value="ECO:0007669"/>
    <property type="project" value="TreeGrafter"/>
</dbReference>
<feature type="transmembrane region" description="Helical" evidence="10">
    <location>
        <begin position="191"/>
        <end position="210"/>
    </location>
</feature>
<dbReference type="STRING" id="1764295.A0A5B8MYG9"/>